<dbReference type="Gene3D" id="3.40.830.10">
    <property type="entry name" value="LigB-like"/>
    <property type="match status" value="1"/>
</dbReference>
<dbReference type="EMBL" id="JBHUFB010000013">
    <property type="protein sequence ID" value="MFD1814108.1"/>
    <property type="molecule type" value="Genomic_DNA"/>
</dbReference>
<name>A0ABW4P7T8_9NOCA</name>
<organism evidence="2 3">
    <name type="scientific">Rhodococcus gannanensis</name>
    <dbReference type="NCBI Taxonomy" id="1960308"/>
    <lineage>
        <taxon>Bacteria</taxon>
        <taxon>Bacillati</taxon>
        <taxon>Actinomycetota</taxon>
        <taxon>Actinomycetes</taxon>
        <taxon>Mycobacteriales</taxon>
        <taxon>Nocardiaceae</taxon>
        <taxon>Rhodococcus</taxon>
    </lineage>
</organism>
<feature type="signal peptide" evidence="1">
    <location>
        <begin position="1"/>
        <end position="21"/>
    </location>
</feature>
<sequence length="238" mass="24121">MFTAAALVSCPPLLIPELAGAATQETADLRSASVEAAARLAESAGTWTIVGVGAAGAHYGPGTVGSFAGFGVDVRVGLGAGPGTPIDPDVPLPVLVGGWLRAAAPGDVVADALVVAADTTPEECVDIGARLRKELDGDATAQSVLVVADGANTLTSKAPGAFDERAPQVQRELDRALDTGDLDHLRRLDPTACDSFGIEGRAAWQVLAGLFGAAPSQVTTTYRGAPFGVAYHVGLWLP</sequence>
<comment type="caution">
    <text evidence="2">The sequence shown here is derived from an EMBL/GenBank/DDBJ whole genome shotgun (WGS) entry which is preliminary data.</text>
</comment>
<evidence type="ECO:0000256" key="1">
    <source>
        <dbReference type="SAM" id="SignalP"/>
    </source>
</evidence>
<gene>
    <name evidence="2" type="ORF">ACFSJG_17975</name>
</gene>
<keyword evidence="3" id="KW-1185">Reference proteome</keyword>
<dbReference type="RefSeq" id="WP_378486602.1">
    <property type="nucleotide sequence ID" value="NZ_JBHUFB010000013.1"/>
</dbReference>
<evidence type="ECO:0000313" key="2">
    <source>
        <dbReference type="EMBL" id="MFD1814108.1"/>
    </source>
</evidence>
<dbReference type="Proteomes" id="UP001597286">
    <property type="component" value="Unassembled WGS sequence"/>
</dbReference>
<keyword evidence="1" id="KW-0732">Signal</keyword>
<proteinExistence type="predicted"/>
<evidence type="ECO:0000313" key="3">
    <source>
        <dbReference type="Proteomes" id="UP001597286"/>
    </source>
</evidence>
<reference evidence="3" key="1">
    <citation type="journal article" date="2019" name="Int. J. Syst. Evol. Microbiol.">
        <title>The Global Catalogue of Microorganisms (GCM) 10K type strain sequencing project: providing services to taxonomists for standard genome sequencing and annotation.</title>
        <authorList>
            <consortium name="The Broad Institute Genomics Platform"/>
            <consortium name="The Broad Institute Genome Sequencing Center for Infectious Disease"/>
            <person name="Wu L."/>
            <person name="Ma J."/>
        </authorList>
    </citation>
    <scope>NUCLEOTIDE SEQUENCE [LARGE SCALE GENOMIC DNA]</scope>
    <source>
        <strain evidence="3">DT72</strain>
    </source>
</reference>
<feature type="chain" id="PRO_5046440479" evidence="1">
    <location>
        <begin position="22"/>
        <end position="238"/>
    </location>
</feature>
<protein>
    <submittedName>
        <fullName evidence="2">Uncharacterized protein</fullName>
    </submittedName>
</protein>
<accession>A0ABW4P7T8</accession>